<evidence type="ECO:0000256" key="5">
    <source>
        <dbReference type="SAM" id="MobiDB-lite"/>
    </source>
</evidence>
<dbReference type="InterPro" id="IPR019398">
    <property type="entry name" value="Pre-rRNA_process_TSR2"/>
</dbReference>
<evidence type="ECO:0000313" key="7">
    <source>
        <dbReference type="Proteomes" id="UP000287033"/>
    </source>
</evidence>
<organism evidence="6 7">
    <name type="scientific">Chiloscyllium punctatum</name>
    <name type="common">Brownbanded bambooshark</name>
    <name type="synonym">Hemiscyllium punctatum</name>
    <dbReference type="NCBI Taxonomy" id="137246"/>
    <lineage>
        <taxon>Eukaryota</taxon>
        <taxon>Metazoa</taxon>
        <taxon>Chordata</taxon>
        <taxon>Craniata</taxon>
        <taxon>Vertebrata</taxon>
        <taxon>Chondrichthyes</taxon>
        <taxon>Elasmobranchii</taxon>
        <taxon>Galeomorphii</taxon>
        <taxon>Galeoidea</taxon>
        <taxon>Orectolobiformes</taxon>
        <taxon>Hemiscylliidae</taxon>
        <taxon>Chiloscyllium</taxon>
    </lineage>
</organism>
<feature type="non-terminal residue" evidence="6">
    <location>
        <position position="1"/>
    </location>
</feature>
<evidence type="ECO:0000256" key="4">
    <source>
        <dbReference type="ARBA" id="ARBA00022552"/>
    </source>
</evidence>
<dbReference type="OMA" id="AMECESR"/>
<dbReference type="OrthoDB" id="263560at2759"/>
<evidence type="ECO:0000256" key="1">
    <source>
        <dbReference type="ARBA" id="ARBA00002210"/>
    </source>
</evidence>
<proteinExistence type="inferred from homology"/>
<dbReference type="AlphaFoldDB" id="A0A401TWC9"/>
<gene>
    <name evidence="6" type="ORF">chiPu_0031302</name>
</gene>
<dbReference type="GO" id="GO:0006364">
    <property type="term" value="P:rRNA processing"/>
    <property type="evidence" value="ECO:0007669"/>
    <property type="project" value="UniProtKB-KW"/>
</dbReference>
<feature type="compositionally biased region" description="Acidic residues" evidence="5">
    <location>
        <begin position="46"/>
        <end position="59"/>
    </location>
</feature>
<evidence type="ECO:0000256" key="2">
    <source>
        <dbReference type="ARBA" id="ARBA00006524"/>
    </source>
</evidence>
<evidence type="ECO:0000313" key="6">
    <source>
        <dbReference type="EMBL" id="GCC46965.1"/>
    </source>
</evidence>
<comment type="similarity">
    <text evidence="2">Belongs to the TSR2 family.</text>
</comment>
<keyword evidence="4" id="KW-0698">rRNA processing</keyword>
<dbReference type="Proteomes" id="UP000287033">
    <property type="component" value="Unassembled WGS sequence"/>
</dbReference>
<dbReference type="EMBL" id="BEZZ01206511">
    <property type="protein sequence ID" value="GCC46965.1"/>
    <property type="molecule type" value="Genomic_DNA"/>
</dbReference>
<dbReference type="PANTHER" id="PTHR21250">
    <property type="entry name" value="PRE-RRNA-PROCESSING PROTEIN TSR2 HOMOLOG"/>
    <property type="match status" value="1"/>
</dbReference>
<evidence type="ECO:0000256" key="3">
    <source>
        <dbReference type="ARBA" id="ARBA00017551"/>
    </source>
</evidence>
<keyword evidence="7" id="KW-1185">Reference proteome</keyword>
<comment type="function">
    <text evidence="1">May be involved in 20S pre-rRNA processing.</text>
</comment>
<sequence length="100" mass="11119">VAQQLHTLFSLCSRGQEAEVRGHILQLTQRKDSVRVNAVCEGSPGQEEDEDEEEDDEGCTEAMECESRETVSDPALPGTPAPAHREEQADGWTVVQRKKR</sequence>
<name>A0A401TWC9_CHIPU</name>
<comment type="caution">
    <text evidence="6">The sequence shown here is derived from an EMBL/GenBank/DDBJ whole genome shotgun (WGS) entry which is preliminary data.</text>
</comment>
<reference evidence="6 7" key="1">
    <citation type="journal article" date="2018" name="Nat. Ecol. Evol.">
        <title>Shark genomes provide insights into elasmobranch evolution and the origin of vertebrates.</title>
        <authorList>
            <person name="Hara Y"/>
            <person name="Yamaguchi K"/>
            <person name="Onimaru K"/>
            <person name="Kadota M"/>
            <person name="Koyanagi M"/>
            <person name="Keeley SD"/>
            <person name="Tatsumi K"/>
            <person name="Tanaka K"/>
            <person name="Motone F"/>
            <person name="Kageyama Y"/>
            <person name="Nozu R"/>
            <person name="Adachi N"/>
            <person name="Nishimura O"/>
            <person name="Nakagawa R"/>
            <person name="Tanegashima C"/>
            <person name="Kiyatake I"/>
            <person name="Matsumoto R"/>
            <person name="Murakumo K"/>
            <person name="Nishida K"/>
            <person name="Terakita A"/>
            <person name="Kuratani S"/>
            <person name="Sato K"/>
            <person name="Hyodo S Kuraku.S."/>
        </authorList>
    </citation>
    <scope>NUCLEOTIDE SEQUENCE [LARGE SCALE GENOMIC DNA]</scope>
</reference>
<feature type="region of interest" description="Disordered" evidence="5">
    <location>
        <begin position="40"/>
        <end position="100"/>
    </location>
</feature>
<accession>A0A401TWC9</accession>
<protein>
    <recommendedName>
        <fullName evidence="3">Pre-rRNA-processing protein TSR2 homolog</fullName>
    </recommendedName>
</protein>
<dbReference type="STRING" id="137246.A0A401TWC9"/>